<accession>A0A644ZPI1</accession>
<feature type="compositionally biased region" description="Basic and acidic residues" evidence="1">
    <location>
        <begin position="1"/>
        <end position="64"/>
    </location>
</feature>
<organism evidence="2">
    <name type="scientific">bioreactor metagenome</name>
    <dbReference type="NCBI Taxonomy" id="1076179"/>
    <lineage>
        <taxon>unclassified sequences</taxon>
        <taxon>metagenomes</taxon>
        <taxon>ecological metagenomes</taxon>
    </lineage>
</organism>
<sequence length="141" mass="16817">MRAQRGSEQEDQHYAERRRKEPEHEQRKRRERLGDDRNGDITEKRNGADEKEHDDPGQFTRELDQPALKTVDIVDILKVIGEQPVAEPDCQIDRRNDDKKEHQILFLFFRHDKPFILRTRTRLIPAIVPQRERRGKPANAY</sequence>
<name>A0A644ZPI1_9ZZZZ</name>
<feature type="region of interest" description="Disordered" evidence="1">
    <location>
        <begin position="1"/>
        <end position="66"/>
    </location>
</feature>
<evidence type="ECO:0000256" key="1">
    <source>
        <dbReference type="SAM" id="MobiDB-lite"/>
    </source>
</evidence>
<comment type="caution">
    <text evidence="2">The sequence shown here is derived from an EMBL/GenBank/DDBJ whole genome shotgun (WGS) entry which is preliminary data.</text>
</comment>
<reference evidence="2" key="1">
    <citation type="submission" date="2019-08" db="EMBL/GenBank/DDBJ databases">
        <authorList>
            <person name="Kucharzyk K."/>
            <person name="Murdoch R.W."/>
            <person name="Higgins S."/>
            <person name="Loffler F."/>
        </authorList>
    </citation>
    <scope>NUCLEOTIDE SEQUENCE</scope>
</reference>
<protein>
    <submittedName>
        <fullName evidence="2">Uncharacterized protein</fullName>
    </submittedName>
</protein>
<dbReference type="EMBL" id="VSSQ01009056">
    <property type="protein sequence ID" value="MPM40593.1"/>
    <property type="molecule type" value="Genomic_DNA"/>
</dbReference>
<proteinExistence type="predicted"/>
<dbReference type="AlphaFoldDB" id="A0A644ZPI1"/>
<evidence type="ECO:0000313" key="2">
    <source>
        <dbReference type="EMBL" id="MPM40593.1"/>
    </source>
</evidence>
<gene>
    <name evidence="2" type="ORF">SDC9_87237</name>
</gene>